<organism evidence="2">
    <name type="scientific">marine sediment metagenome</name>
    <dbReference type="NCBI Taxonomy" id="412755"/>
    <lineage>
        <taxon>unclassified sequences</taxon>
        <taxon>metagenomes</taxon>
        <taxon>ecological metagenomes</taxon>
    </lineage>
</organism>
<gene>
    <name evidence="2" type="ORF">LCGC14_0169490</name>
</gene>
<feature type="domain" description="NADP-dependent oxidoreductase" evidence="1">
    <location>
        <begin position="19"/>
        <end position="318"/>
    </location>
</feature>
<dbReference type="PANTHER" id="PTHR42686:SF1">
    <property type="entry name" value="GH17980P-RELATED"/>
    <property type="match status" value="1"/>
</dbReference>
<evidence type="ECO:0000313" key="2">
    <source>
        <dbReference type="EMBL" id="KKN96356.1"/>
    </source>
</evidence>
<dbReference type="InterPro" id="IPR020471">
    <property type="entry name" value="AKR"/>
</dbReference>
<dbReference type="Gene3D" id="3.20.20.100">
    <property type="entry name" value="NADP-dependent oxidoreductase domain"/>
    <property type="match status" value="1"/>
</dbReference>
<dbReference type="PANTHER" id="PTHR42686">
    <property type="entry name" value="GH17980P-RELATED"/>
    <property type="match status" value="1"/>
</dbReference>
<dbReference type="SUPFAM" id="SSF51430">
    <property type="entry name" value="NAD(P)-linked oxidoreductase"/>
    <property type="match status" value="1"/>
</dbReference>
<accession>A0A0F9XBB9</accession>
<dbReference type="InterPro" id="IPR036812">
    <property type="entry name" value="NAD(P)_OxRdtase_dom_sf"/>
</dbReference>
<dbReference type="GO" id="GO:0016491">
    <property type="term" value="F:oxidoreductase activity"/>
    <property type="evidence" value="ECO:0007669"/>
    <property type="project" value="InterPro"/>
</dbReference>
<evidence type="ECO:0000259" key="1">
    <source>
        <dbReference type="Pfam" id="PF00248"/>
    </source>
</evidence>
<comment type="caution">
    <text evidence="2">The sequence shown here is derived from an EMBL/GenBank/DDBJ whole genome shotgun (WGS) entry which is preliminary data.</text>
</comment>
<dbReference type="EMBL" id="LAZR01000065">
    <property type="protein sequence ID" value="KKN96356.1"/>
    <property type="molecule type" value="Genomic_DNA"/>
</dbReference>
<dbReference type="Pfam" id="PF00248">
    <property type="entry name" value="Aldo_ket_red"/>
    <property type="match status" value="1"/>
</dbReference>
<dbReference type="InterPro" id="IPR023210">
    <property type="entry name" value="NADP_OxRdtase_dom"/>
</dbReference>
<name>A0A0F9XBB9_9ZZZZ</name>
<protein>
    <recommendedName>
        <fullName evidence="1">NADP-dependent oxidoreductase domain-containing protein</fullName>
    </recommendedName>
</protein>
<proteinExistence type="predicted"/>
<dbReference type="AlphaFoldDB" id="A0A0F9XBB9"/>
<reference evidence="2" key="1">
    <citation type="journal article" date="2015" name="Nature">
        <title>Complex archaea that bridge the gap between prokaryotes and eukaryotes.</title>
        <authorList>
            <person name="Spang A."/>
            <person name="Saw J.H."/>
            <person name="Jorgensen S.L."/>
            <person name="Zaremba-Niedzwiedzka K."/>
            <person name="Martijn J."/>
            <person name="Lind A.E."/>
            <person name="van Eijk R."/>
            <person name="Schleper C."/>
            <person name="Guy L."/>
            <person name="Ettema T.J."/>
        </authorList>
    </citation>
    <scope>NUCLEOTIDE SEQUENCE</scope>
</reference>
<sequence length="339" mass="37403">MQFPRREIGRTGVRVTEFGFGGAPLGNLYAPVAEDEAHALIRSAWNAGLRYFDTAPYYGFGLSERRFGDAFRSLPWKDAVVSTKVGRLIRPDHGPNPDREKFIDAAPFRSDYDYSYDGVMRSHEDSLQRLGIDRVDILYLHDIGAMTHGAEAHPALFREAMEGGYRALDELRRNGDIKAIGLGVNEWQVCEEAMDHGSWDVFLLAGRYTLLEQTALDTFLPRCQREDVSIVIGGPFNSGILATGPKAGATYDYEPAPPEILERTRLIETVCNAHDVPLAAAALQFPLTHPSVTAVIPGVAACAHLDCNLELMRRPIPAGLWSDLRSEGLLRQDAPVPSA</sequence>
<dbReference type="GO" id="GO:0005829">
    <property type="term" value="C:cytosol"/>
    <property type="evidence" value="ECO:0007669"/>
    <property type="project" value="TreeGrafter"/>
</dbReference>